<proteinExistence type="inferred from homology"/>
<protein>
    <recommendedName>
        <fullName evidence="9">Imidazole glycerol phosphate synthase subunit HisF</fullName>
        <ecNumber evidence="9">4.3.2.10</ecNumber>
    </recommendedName>
    <alternativeName>
        <fullName evidence="9">IGP synthase cyclase subunit</fullName>
    </alternativeName>
    <alternativeName>
        <fullName evidence="9">IGP synthase subunit HisF</fullName>
    </alternativeName>
    <alternativeName>
        <fullName evidence="9">ImGP synthase subunit HisF</fullName>
        <shortName evidence="9">IGPS subunit HisF</shortName>
    </alternativeName>
</protein>
<dbReference type="HAMAP" id="MF_01013">
    <property type="entry name" value="HisF"/>
    <property type="match status" value="1"/>
</dbReference>
<sequence>MLAKRIIPCLDVDHGRVKKGVNFVNLTDVGDPVAIAQAYEQQGADELVFLDITATNEKRKAFTDTIAAVASQVFMPLTVGGGINALEDMQALLKAGADKIALNSAAVHNPDLIRQGAEKFGQQCIVCAIDVRYQPEKDRYQVVINGGRKPTDLDALDWAQTAVSAGAGELLVTSMDCDGTKKGFDLKLYQALTAVVDVPIVASGGCGQISDFTELFKETTVDAGLAASVFHFGTLTIPQVKAELKQNEVPIRE</sequence>
<comment type="function">
    <text evidence="7 9">IGPS catalyzes the conversion of PRFAR and glutamine to IGP, AICAR and glutamate. The HisF subunit catalyzes the cyclization activity that produces IGP and AICAR from PRFAR using the ammonia provided by the HisH subunit.</text>
</comment>
<dbReference type="RefSeq" id="WP_125715481.1">
    <property type="nucleotide sequence ID" value="NZ_JBHTOP010000022.1"/>
</dbReference>
<dbReference type="PANTHER" id="PTHR21235:SF2">
    <property type="entry name" value="IMIDAZOLE GLYCEROL PHOSPHATE SYNTHASE HISHF"/>
    <property type="match status" value="1"/>
</dbReference>
<reference evidence="12" key="1">
    <citation type="journal article" date="2019" name="Int. J. Syst. Evol. Microbiol.">
        <title>The Global Catalogue of Microorganisms (GCM) 10K type strain sequencing project: providing services to taxonomists for standard genome sequencing and annotation.</title>
        <authorList>
            <consortium name="The Broad Institute Genomics Platform"/>
            <consortium name="The Broad Institute Genome Sequencing Center for Infectious Disease"/>
            <person name="Wu L."/>
            <person name="Ma J."/>
        </authorList>
    </citation>
    <scope>NUCLEOTIDE SEQUENCE [LARGE SCALE GENOMIC DNA]</scope>
    <source>
        <strain evidence="12">CCM 8896</strain>
    </source>
</reference>
<keyword evidence="9" id="KW-0963">Cytoplasm</keyword>
<feature type="active site" evidence="9">
    <location>
        <position position="130"/>
    </location>
</feature>
<evidence type="ECO:0000256" key="4">
    <source>
        <dbReference type="ARBA" id="ARBA00022605"/>
    </source>
</evidence>
<dbReference type="Pfam" id="PF00977">
    <property type="entry name" value="His_biosynth"/>
    <property type="match status" value="1"/>
</dbReference>
<evidence type="ECO:0000313" key="11">
    <source>
        <dbReference type="EMBL" id="MFD1672058.1"/>
    </source>
</evidence>
<dbReference type="Proteomes" id="UP001597267">
    <property type="component" value="Unassembled WGS sequence"/>
</dbReference>
<keyword evidence="6 9" id="KW-0456">Lyase</keyword>
<name>A0ABW4J807_9LACO</name>
<evidence type="ECO:0000256" key="10">
    <source>
        <dbReference type="RuleBase" id="RU003657"/>
    </source>
</evidence>
<dbReference type="NCBIfam" id="TIGR00735">
    <property type="entry name" value="hisF"/>
    <property type="match status" value="1"/>
</dbReference>
<dbReference type="InterPro" id="IPR011060">
    <property type="entry name" value="RibuloseP-bd_barrel"/>
</dbReference>
<comment type="catalytic activity">
    <reaction evidence="8 9">
        <text>5-[(5-phospho-1-deoxy-D-ribulos-1-ylimino)methylamino]-1-(5-phospho-beta-D-ribosyl)imidazole-4-carboxamide + L-glutamine = D-erythro-1-(imidazol-4-yl)glycerol 3-phosphate + 5-amino-1-(5-phospho-beta-D-ribosyl)imidazole-4-carboxamide + L-glutamate + H(+)</text>
        <dbReference type="Rhea" id="RHEA:24793"/>
        <dbReference type="ChEBI" id="CHEBI:15378"/>
        <dbReference type="ChEBI" id="CHEBI:29985"/>
        <dbReference type="ChEBI" id="CHEBI:58278"/>
        <dbReference type="ChEBI" id="CHEBI:58359"/>
        <dbReference type="ChEBI" id="CHEBI:58475"/>
        <dbReference type="ChEBI" id="CHEBI:58525"/>
        <dbReference type="EC" id="4.3.2.10"/>
    </reaction>
</comment>
<evidence type="ECO:0000256" key="9">
    <source>
        <dbReference type="HAMAP-Rule" id="MF_01013"/>
    </source>
</evidence>
<evidence type="ECO:0000256" key="3">
    <source>
        <dbReference type="ARBA" id="ARBA00011152"/>
    </source>
</evidence>
<keyword evidence="5 9" id="KW-0368">Histidine biosynthesis</keyword>
<dbReference type="Gene3D" id="3.20.20.70">
    <property type="entry name" value="Aldolase class I"/>
    <property type="match status" value="1"/>
</dbReference>
<dbReference type="GO" id="GO:0016829">
    <property type="term" value="F:lyase activity"/>
    <property type="evidence" value="ECO:0007669"/>
    <property type="project" value="UniProtKB-KW"/>
</dbReference>
<evidence type="ECO:0000256" key="8">
    <source>
        <dbReference type="ARBA" id="ARBA00047838"/>
    </source>
</evidence>
<evidence type="ECO:0000256" key="1">
    <source>
        <dbReference type="ARBA" id="ARBA00005091"/>
    </source>
</evidence>
<evidence type="ECO:0000313" key="12">
    <source>
        <dbReference type="Proteomes" id="UP001597267"/>
    </source>
</evidence>
<dbReference type="InterPro" id="IPR013785">
    <property type="entry name" value="Aldolase_TIM"/>
</dbReference>
<dbReference type="PANTHER" id="PTHR21235">
    <property type="entry name" value="IMIDAZOLE GLYCEROL PHOSPHATE SYNTHASE SUBUNIT HISF/H IGP SYNTHASE SUBUNIT HISF/H"/>
    <property type="match status" value="1"/>
</dbReference>
<dbReference type="EC" id="4.3.2.10" evidence="9"/>
<gene>
    <name evidence="9 11" type="primary">hisF</name>
    <name evidence="11" type="ORF">ACFQ5M_08120</name>
</gene>
<dbReference type="CDD" id="cd04731">
    <property type="entry name" value="HisF"/>
    <property type="match status" value="1"/>
</dbReference>
<accession>A0ABW4J807</accession>
<keyword evidence="4 9" id="KW-0028">Amino-acid biosynthesis</keyword>
<evidence type="ECO:0000256" key="2">
    <source>
        <dbReference type="ARBA" id="ARBA00009667"/>
    </source>
</evidence>
<dbReference type="EMBL" id="JBHTOP010000022">
    <property type="protein sequence ID" value="MFD1672058.1"/>
    <property type="molecule type" value="Genomic_DNA"/>
</dbReference>
<evidence type="ECO:0000256" key="7">
    <source>
        <dbReference type="ARBA" id="ARBA00025475"/>
    </source>
</evidence>
<evidence type="ECO:0000256" key="5">
    <source>
        <dbReference type="ARBA" id="ARBA00023102"/>
    </source>
</evidence>
<dbReference type="InterPro" id="IPR050064">
    <property type="entry name" value="IGPS_HisA/HisF"/>
</dbReference>
<dbReference type="InterPro" id="IPR004651">
    <property type="entry name" value="HisF"/>
</dbReference>
<feature type="active site" evidence="9">
    <location>
        <position position="11"/>
    </location>
</feature>
<comment type="caution">
    <text evidence="11">The sequence shown here is derived from an EMBL/GenBank/DDBJ whole genome shotgun (WGS) entry which is preliminary data.</text>
</comment>
<dbReference type="InterPro" id="IPR006062">
    <property type="entry name" value="His_biosynth"/>
</dbReference>
<comment type="pathway">
    <text evidence="1 9">Amino-acid biosynthesis; L-histidine biosynthesis; L-histidine from 5-phospho-alpha-D-ribose 1-diphosphate: step 5/9.</text>
</comment>
<comment type="subcellular location">
    <subcellularLocation>
        <location evidence="9">Cytoplasm</location>
    </subcellularLocation>
</comment>
<keyword evidence="12" id="KW-1185">Reference proteome</keyword>
<organism evidence="11 12">
    <name type="scientific">Agrilactobacillus yilanensis</name>
    <dbReference type="NCBI Taxonomy" id="2485997"/>
    <lineage>
        <taxon>Bacteria</taxon>
        <taxon>Bacillati</taxon>
        <taxon>Bacillota</taxon>
        <taxon>Bacilli</taxon>
        <taxon>Lactobacillales</taxon>
        <taxon>Lactobacillaceae</taxon>
        <taxon>Agrilactobacillus</taxon>
    </lineage>
</organism>
<comment type="similarity">
    <text evidence="2 9 10">Belongs to the HisA/HisF family.</text>
</comment>
<dbReference type="SUPFAM" id="SSF51366">
    <property type="entry name" value="Ribulose-phoshate binding barrel"/>
    <property type="match status" value="1"/>
</dbReference>
<evidence type="ECO:0000256" key="6">
    <source>
        <dbReference type="ARBA" id="ARBA00023239"/>
    </source>
</evidence>
<comment type="subunit">
    <text evidence="3 9">Heterodimer of HisH and HisF.</text>
</comment>